<keyword evidence="1" id="KW-0677">Repeat</keyword>
<comment type="caution">
    <text evidence="6">The sequence shown here is derived from an EMBL/GenBank/DDBJ whole genome shotgun (WGS) entry which is preliminary data.</text>
</comment>
<feature type="compositionally biased region" description="Basic and acidic residues" evidence="4">
    <location>
        <begin position="865"/>
        <end position="877"/>
    </location>
</feature>
<evidence type="ECO:0000313" key="7">
    <source>
        <dbReference type="Proteomes" id="UP000807353"/>
    </source>
</evidence>
<dbReference type="SUPFAM" id="SSF54928">
    <property type="entry name" value="RNA-binding domain, RBD"/>
    <property type="match status" value="3"/>
</dbReference>
<dbReference type="PANTHER" id="PTHR47640">
    <property type="entry name" value="TRNA SELENOCYSTEINE 1-ASSOCIATED PROTEIN 1-RELATED-RELATED"/>
    <property type="match status" value="1"/>
</dbReference>
<feature type="domain" description="RRM" evidence="5">
    <location>
        <begin position="561"/>
        <end position="633"/>
    </location>
</feature>
<dbReference type="CDD" id="cd12611">
    <property type="entry name" value="RRM1_NGR1_NAM8_like"/>
    <property type="match status" value="1"/>
</dbReference>
<dbReference type="PANTHER" id="PTHR47640:SF10">
    <property type="entry name" value="TRNA SELENOCYSTEINE 1-ASSOCIATED PROTEIN 1-RELATED"/>
    <property type="match status" value="1"/>
</dbReference>
<feature type="domain" description="RRM" evidence="5">
    <location>
        <begin position="269"/>
        <end position="363"/>
    </location>
</feature>
<dbReference type="InterPro" id="IPR000504">
    <property type="entry name" value="RRM_dom"/>
</dbReference>
<keyword evidence="7" id="KW-1185">Reference proteome</keyword>
<dbReference type="AlphaFoldDB" id="A0A9P5Y232"/>
<evidence type="ECO:0000256" key="1">
    <source>
        <dbReference type="ARBA" id="ARBA00022737"/>
    </source>
</evidence>
<dbReference type="GO" id="GO:0003729">
    <property type="term" value="F:mRNA binding"/>
    <property type="evidence" value="ECO:0007669"/>
    <property type="project" value="InterPro"/>
</dbReference>
<dbReference type="SMART" id="SM00360">
    <property type="entry name" value="RRM"/>
    <property type="match status" value="2"/>
</dbReference>
<keyword evidence="2 3" id="KW-0694">RNA-binding</keyword>
<feature type="compositionally biased region" description="Polar residues" evidence="4">
    <location>
        <begin position="811"/>
        <end position="836"/>
    </location>
</feature>
<dbReference type="Pfam" id="PF00076">
    <property type="entry name" value="RRM_1"/>
    <property type="match status" value="2"/>
</dbReference>
<organism evidence="6 7">
    <name type="scientific">Collybia nuda</name>
    <dbReference type="NCBI Taxonomy" id="64659"/>
    <lineage>
        <taxon>Eukaryota</taxon>
        <taxon>Fungi</taxon>
        <taxon>Dikarya</taxon>
        <taxon>Basidiomycota</taxon>
        <taxon>Agaricomycotina</taxon>
        <taxon>Agaricomycetes</taxon>
        <taxon>Agaricomycetidae</taxon>
        <taxon>Agaricales</taxon>
        <taxon>Tricholomatineae</taxon>
        <taxon>Clitocybaceae</taxon>
        <taxon>Collybia</taxon>
    </lineage>
</organism>
<evidence type="ECO:0000256" key="2">
    <source>
        <dbReference type="ARBA" id="ARBA00022884"/>
    </source>
</evidence>
<feature type="region of interest" description="Disordered" evidence="4">
    <location>
        <begin position="419"/>
        <end position="465"/>
    </location>
</feature>
<name>A0A9P5Y232_9AGAR</name>
<dbReference type="Gene3D" id="3.30.70.330">
    <property type="match status" value="3"/>
</dbReference>
<reference evidence="6" key="1">
    <citation type="submission" date="2020-11" db="EMBL/GenBank/DDBJ databases">
        <authorList>
            <consortium name="DOE Joint Genome Institute"/>
            <person name="Ahrendt S."/>
            <person name="Riley R."/>
            <person name="Andreopoulos W."/>
            <person name="Labutti K."/>
            <person name="Pangilinan J."/>
            <person name="Ruiz-Duenas F.J."/>
            <person name="Barrasa J.M."/>
            <person name="Sanchez-Garcia M."/>
            <person name="Camarero S."/>
            <person name="Miyauchi S."/>
            <person name="Serrano A."/>
            <person name="Linde D."/>
            <person name="Babiker R."/>
            <person name="Drula E."/>
            <person name="Ayuso-Fernandez I."/>
            <person name="Pacheco R."/>
            <person name="Padilla G."/>
            <person name="Ferreira P."/>
            <person name="Barriuso J."/>
            <person name="Kellner H."/>
            <person name="Castanera R."/>
            <person name="Alfaro M."/>
            <person name="Ramirez L."/>
            <person name="Pisabarro A.G."/>
            <person name="Kuo A."/>
            <person name="Tritt A."/>
            <person name="Lipzen A."/>
            <person name="He G."/>
            <person name="Yan M."/>
            <person name="Ng V."/>
            <person name="Cullen D."/>
            <person name="Martin F."/>
            <person name="Rosso M.-N."/>
            <person name="Henrissat B."/>
            <person name="Hibbett D."/>
            <person name="Martinez A.T."/>
            <person name="Grigoriev I.V."/>
        </authorList>
    </citation>
    <scope>NUCLEOTIDE SEQUENCE</scope>
    <source>
        <strain evidence="6">CBS 247.69</strain>
    </source>
</reference>
<dbReference type="GO" id="GO:0005829">
    <property type="term" value="C:cytosol"/>
    <property type="evidence" value="ECO:0007669"/>
    <property type="project" value="TreeGrafter"/>
</dbReference>
<sequence>MSRTEPHDFEHPPGLSGVRNRSHNEREDMTYGAFYQLPVYPPQDRRPSLAILGFSGHGGSIPRSFGVQERDYGFGMENGPNRHNPNAQIPTQATLPFSSLNHHPRRSSPPPAPPTFHSTPYNDRDAHIYRHAHNSAANTPPPTQSSRSTLWWGEIEPWMDEEYAKQVCGLMGWDPVSVKVPHPAPDPATGQQANNPGYCFLTFPTPAHAASVLAQINNGNNNPVTMPNSAKPFVLNWASSVPSVSPMTTSFPSSITASTGSQQQYPKEYSIFVGDLAPETSNSDLVAVFRNPVLGLRNDREPKFIRPFMSCKSAKIMLDPVTGVSRGYGFVRFTDEADQQRALIEMHGLYCLSRPMRISPATAKFKPPQAAASLDLPQVQFPPANLGGLEQQPQPVTIALPLPSSSQTKSVSVPIAATTSNSSLNSNGVSSSGSGSSMGASTSSNSLSSGTGSSTSISSSGFGSATSDELMNLPNSVLAQIAQQYATGETTPIKVNGGNSITSSFVQDTAARQHNNQGEGGAPRYTISEESWKHHAQARAILGNLIGPNGEQLTSTDPYNTTVFVGGLSPLISEETLRTFFAPFGDIHYVKVPVGKHCGFVQFVRKADAERAIDKMQGFPVGGSRIRLSWGRSQYKAAQAAAQAAQAAALQTQYSNPPASQAANTMTQEQAIQLLQKLNIQYNNPGAGISEGSGSDNMTVGGGYNNTTSSSIFGDHRMHPSLQPMMDDTSHSYESFSSSGFQSRPEIHRMQSTFAPFSPDPNAYTMDTKHRDSFARAEMLPHPSKAYAPGFFPTQTQDLKVNTGVPATGKASPTSVRPSSATRYNGFLDNSNSSFPLNRAPGRPEAPISRPSSGQTSGGRGGGARTDHEGQELDSMHDLNGTLASLDLDRPWKSPPEGSSSGSGSVQFRLTRTPSP</sequence>
<evidence type="ECO:0000313" key="6">
    <source>
        <dbReference type="EMBL" id="KAF9461987.1"/>
    </source>
</evidence>
<feature type="region of interest" description="Disordered" evidence="4">
    <location>
        <begin position="97"/>
        <end position="122"/>
    </location>
</feature>
<dbReference type="Proteomes" id="UP000807353">
    <property type="component" value="Unassembled WGS sequence"/>
</dbReference>
<evidence type="ECO:0000256" key="3">
    <source>
        <dbReference type="PROSITE-ProRule" id="PRU00176"/>
    </source>
</evidence>
<dbReference type="InterPro" id="IPR050825">
    <property type="entry name" value="RBM42_RBP45_47-like"/>
</dbReference>
<proteinExistence type="predicted"/>
<protein>
    <recommendedName>
        <fullName evidence="5">RRM domain-containing protein</fullName>
    </recommendedName>
</protein>
<evidence type="ECO:0000256" key="4">
    <source>
        <dbReference type="SAM" id="MobiDB-lite"/>
    </source>
</evidence>
<feature type="compositionally biased region" description="Basic and acidic residues" evidence="4">
    <location>
        <begin position="1"/>
        <end position="11"/>
    </location>
</feature>
<dbReference type="EMBL" id="MU150276">
    <property type="protein sequence ID" value="KAF9461987.1"/>
    <property type="molecule type" value="Genomic_DNA"/>
</dbReference>
<feature type="region of interest" description="Disordered" evidence="4">
    <location>
        <begin position="802"/>
        <end position="916"/>
    </location>
</feature>
<evidence type="ECO:0000259" key="5">
    <source>
        <dbReference type="PROSITE" id="PS50102"/>
    </source>
</evidence>
<dbReference type="CDD" id="cd12613">
    <property type="entry name" value="RRM2_NGR1_NAM8_like"/>
    <property type="match status" value="1"/>
</dbReference>
<dbReference type="PROSITE" id="PS50102">
    <property type="entry name" value="RRM"/>
    <property type="match status" value="2"/>
</dbReference>
<dbReference type="InterPro" id="IPR012677">
    <property type="entry name" value="Nucleotide-bd_a/b_plait_sf"/>
</dbReference>
<dbReference type="OrthoDB" id="446113at2759"/>
<dbReference type="InterPro" id="IPR035979">
    <property type="entry name" value="RBD_domain_sf"/>
</dbReference>
<feature type="region of interest" description="Disordered" evidence="4">
    <location>
        <begin position="1"/>
        <end position="21"/>
    </location>
</feature>
<dbReference type="CDD" id="cd12346">
    <property type="entry name" value="RRM3_NGR1_NAM8_like"/>
    <property type="match status" value="1"/>
</dbReference>
<accession>A0A9P5Y232</accession>
<gene>
    <name evidence="6" type="ORF">BDZ94DRAFT_758183</name>
</gene>
<feature type="compositionally biased region" description="Polar residues" evidence="4">
    <location>
        <begin position="906"/>
        <end position="916"/>
    </location>
</feature>